<dbReference type="AlphaFoldDB" id="R7SM70"/>
<dbReference type="PANTHER" id="PTHR46791">
    <property type="entry name" value="EXPRESSED PROTEIN"/>
    <property type="match status" value="1"/>
</dbReference>
<feature type="compositionally biased region" description="Polar residues" evidence="1">
    <location>
        <begin position="120"/>
        <end position="129"/>
    </location>
</feature>
<dbReference type="Pfam" id="PF24764">
    <property type="entry name" value="rva_4"/>
    <property type="match status" value="1"/>
</dbReference>
<dbReference type="EMBL" id="JH719455">
    <property type="protein sequence ID" value="EJF57216.1"/>
    <property type="molecule type" value="Genomic_DNA"/>
</dbReference>
<evidence type="ECO:0000259" key="2">
    <source>
        <dbReference type="Pfam" id="PF24764"/>
    </source>
</evidence>
<dbReference type="InterPro" id="IPR058913">
    <property type="entry name" value="Integrase_dom_put"/>
</dbReference>
<dbReference type="HOGENOM" id="CLU_636153_0_0_1"/>
<evidence type="ECO:0000313" key="4">
    <source>
        <dbReference type="Proteomes" id="UP000053319"/>
    </source>
</evidence>
<dbReference type="OMA" id="DFLAWAY"/>
<organism evidence="3 4">
    <name type="scientific">Dichomitus squalens (strain LYAD-421)</name>
    <name type="common">Western red white-rot fungus</name>
    <dbReference type="NCBI Taxonomy" id="732165"/>
    <lineage>
        <taxon>Eukaryota</taxon>
        <taxon>Fungi</taxon>
        <taxon>Dikarya</taxon>
        <taxon>Basidiomycota</taxon>
        <taxon>Agaricomycotina</taxon>
        <taxon>Agaricomycetes</taxon>
        <taxon>Polyporales</taxon>
        <taxon>Polyporaceae</taxon>
        <taxon>Dichomitus</taxon>
    </lineage>
</organism>
<proteinExistence type="predicted"/>
<reference evidence="3 4" key="1">
    <citation type="journal article" date="2012" name="Science">
        <title>The Paleozoic origin of enzymatic lignin decomposition reconstructed from 31 fungal genomes.</title>
        <authorList>
            <person name="Floudas D."/>
            <person name="Binder M."/>
            <person name="Riley R."/>
            <person name="Barry K."/>
            <person name="Blanchette R.A."/>
            <person name="Henrissat B."/>
            <person name="Martinez A.T."/>
            <person name="Otillar R."/>
            <person name="Spatafora J.W."/>
            <person name="Yadav J.S."/>
            <person name="Aerts A."/>
            <person name="Benoit I."/>
            <person name="Boyd A."/>
            <person name="Carlson A."/>
            <person name="Copeland A."/>
            <person name="Coutinho P.M."/>
            <person name="de Vries R.P."/>
            <person name="Ferreira P."/>
            <person name="Findley K."/>
            <person name="Foster B."/>
            <person name="Gaskell J."/>
            <person name="Glotzer D."/>
            <person name="Gorecki P."/>
            <person name="Heitman J."/>
            <person name="Hesse C."/>
            <person name="Hori C."/>
            <person name="Igarashi K."/>
            <person name="Jurgens J.A."/>
            <person name="Kallen N."/>
            <person name="Kersten P."/>
            <person name="Kohler A."/>
            <person name="Kuees U."/>
            <person name="Kumar T.K.A."/>
            <person name="Kuo A."/>
            <person name="LaButti K."/>
            <person name="Larrondo L.F."/>
            <person name="Lindquist E."/>
            <person name="Ling A."/>
            <person name="Lombard V."/>
            <person name="Lucas S."/>
            <person name="Lundell T."/>
            <person name="Martin R."/>
            <person name="McLaughlin D.J."/>
            <person name="Morgenstern I."/>
            <person name="Morin E."/>
            <person name="Murat C."/>
            <person name="Nagy L.G."/>
            <person name="Nolan M."/>
            <person name="Ohm R.A."/>
            <person name="Patyshakuliyeva A."/>
            <person name="Rokas A."/>
            <person name="Ruiz-Duenas F.J."/>
            <person name="Sabat G."/>
            <person name="Salamov A."/>
            <person name="Samejima M."/>
            <person name="Schmutz J."/>
            <person name="Slot J.C."/>
            <person name="St John F."/>
            <person name="Stenlid J."/>
            <person name="Sun H."/>
            <person name="Sun S."/>
            <person name="Syed K."/>
            <person name="Tsang A."/>
            <person name="Wiebenga A."/>
            <person name="Young D."/>
            <person name="Pisabarro A."/>
            <person name="Eastwood D.C."/>
            <person name="Martin F."/>
            <person name="Cullen D."/>
            <person name="Grigoriev I.V."/>
            <person name="Hibbett D.S."/>
        </authorList>
    </citation>
    <scope>NUCLEOTIDE SEQUENCE [LARGE SCALE GENOMIC DNA]</scope>
    <source>
        <strain evidence="3 4">LYAD-421 SS1</strain>
    </source>
</reference>
<gene>
    <name evidence="3" type="ORF">DICSQDRAFT_70004</name>
</gene>
<protein>
    <recommendedName>
        <fullName evidence="2">Integrase core domain-containing protein</fullName>
    </recommendedName>
</protein>
<evidence type="ECO:0000313" key="3">
    <source>
        <dbReference type="EMBL" id="EJF57216.1"/>
    </source>
</evidence>
<feature type="region of interest" description="Disordered" evidence="1">
    <location>
        <begin position="116"/>
        <end position="140"/>
    </location>
</feature>
<dbReference type="GeneID" id="18843691"/>
<sequence length="459" mass="52425">MAADFSGPLLTAFRIEYSRFEGAIRTAFEHGSDTIVLERLGERLDEFMQLVHEHFQIFDPAEFQTIVVNLTAMQSDFLAWAYTQRSVSSIARFLGVHRHTVKRCLVDYGIVAADDPADPRTSSDQATHSEPTESDELLDPTLPIPSSFPSDLRNSLPQPVSTALRTDLTNDDLDHLLIVLRSHYHRAGLSVLDGMLRALGHRIGRNRLRQALLRVDPVRRVFERIRIRRREYKVAGPNALWHHDGQHGKHVHNIRIERLWVDVTAQVGAKWADYFTALELHHGLDINNPHHIWLLHRLFLDYINFDLTFFVKAWNEHKISLRTGPRRSPADMFGFDMLIHGVRGDAPADIINSDEELEVYGLDWEALQEDDLRTSHATNNPLSEGWSSWLGRTGPPEHLNEVNVESPQIENQEGFLLLALSHTLPPLQYTGYVTQEQLMNRWVVGLATSTALFRTDFIG</sequence>
<name>R7SM70_DICSQ</name>
<evidence type="ECO:0000256" key="1">
    <source>
        <dbReference type="SAM" id="MobiDB-lite"/>
    </source>
</evidence>
<dbReference type="RefSeq" id="XP_007370048.1">
    <property type="nucleotide sequence ID" value="XM_007369986.1"/>
</dbReference>
<dbReference type="KEGG" id="dsq:DICSQDRAFT_70004"/>
<dbReference type="PANTHER" id="PTHR46791:SF5">
    <property type="entry name" value="CLR5 DOMAIN-CONTAINING PROTEIN-RELATED"/>
    <property type="match status" value="1"/>
</dbReference>
<dbReference type="OrthoDB" id="2792799at2759"/>
<feature type="domain" description="Integrase core" evidence="2">
    <location>
        <begin position="247"/>
        <end position="338"/>
    </location>
</feature>
<accession>R7SM70</accession>
<dbReference type="Proteomes" id="UP000053319">
    <property type="component" value="Unassembled WGS sequence"/>
</dbReference>